<sequence>MQTNSSSTTTDSQHSSNVKSQLENYKYIWSTLNCDPLPVNHLTEEEQLKEYKQAYEKHCASYIYQDLIELYKEKGILNSEQKL</sequence>
<organism evidence="1 2">
    <name type="scientific">Naegleria lovaniensis</name>
    <name type="common">Amoeba</name>
    <dbReference type="NCBI Taxonomy" id="51637"/>
    <lineage>
        <taxon>Eukaryota</taxon>
        <taxon>Discoba</taxon>
        <taxon>Heterolobosea</taxon>
        <taxon>Tetramitia</taxon>
        <taxon>Eutetramitia</taxon>
        <taxon>Vahlkampfiidae</taxon>
        <taxon>Naegleria</taxon>
    </lineage>
</organism>
<dbReference type="AlphaFoldDB" id="A0AA88KJF5"/>
<dbReference type="GeneID" id="68096954"/>
<gene>
    <name evidence="1" type="ORF">C9374_004499</name>
</gene>
<dbReference type="Proteomes" id="UP000816034">
    <property type="component" value="Unassembled WGS sequence"/>
</dbReference>
<accession>A0AA88KJF5</accession>
<evidence type="ECO:0000313" key="2">
    <source>
        <dbReference type="Proteomes" id="UP000816034"/>
    </source>
</evidence>
<dbReference type="RefSeq" id="XP_044548841.1">
    <property type="nucleotide sequence ID" value="XM_044694144.1"/>
</dbReference>
<name>A0AA88KJF5_NAELO</name>
<reference evidence="1 2" key="1">
    <citation type="journal article" date="2018" name="BMC Genomics">
        <title>The genome of Naegleria lovaniensis, the basis for a comparative approach to unravel pathogenicity factors of the human pathogenic amoeba N. fowleri.</title>
        <authorList>
            <person name="Liechti N."/>
            <person name="Schurch N."/>
            <person name="Bruggmann R."/>
            <person name="Wittwer M."/>
        </authorList>
    </citation>
    <scope>NUCLEOTIDE SEQUENCE [LARGE SCALE GENOMIC DNA]</scope>
    <source>
        <strain evidence="1 2">ATCC 30569</strain>
    </source>
</reference>
<comment type="caution">
    <text evidence="1">The sequence shown here is derived from an EMBL/GenBank/DDBJ whole genome shotgun (WGS) entry which is preliminary data.</text>
</comment>
<keyword evidence="2" id="KW-1185">Reference proteome</keyword>
<dbReference type="EMBL" id="PYSW02000021">
    <property type="protein sequence ID" value="KAG2383162.1"/>
    <property type="molecule type" value="Genomic_DNA"/>
</dbReference>
<evidence type="ECO:0000313" key="1">
    <source>
        <dbReference type="EMBL" id="KAG2383162.1"/>
    </source>
</evidence>
<proteinExistence type="predicted"/>
<protein>
    <submittedName>
        <fullName evidence="1">Uncharacterized protein</fullName>
    </submittedName>
</protein>